<dbReference type="HOGENOM" id="CLU_1621691_0_0_1"/>
<organism evidence="1 2">
    <name type="scientific">Oryza rufipogon</name>
    <name type="common">Brownbeard rice</name>
    <name type="synonym">Asian wild rice</name>
    <dbReference type="NCBI Taxonomy" id="4529"/>
    <lineage>
        <taxon>Eukaryota</taxon>
        <taxon>Viridiplantae</taxon>
        <taxon>Streptophyta</taxon>
        <taxon>Embryophyta</taxon>
        <taxon>Tracheophyta</taxon>
        <taxon>Spermatophyta</taxon>
        <taxon>Magnoliopsida</taxon>
        <taxon>Liliopsida</taxon>
        <taxon>Poales</taxon>
        <taxon>Poaceae</taxon>
        <taxon>BOP clade</taxon>
        <taxon>Oryzoideae</taxon>
        <taxon>Oryzeae</taxon>
        <taxon>Oryzinae</taxon>
        <taxon>Oryza</taxon>
    </lineage>
</organism>
<accession>A0A0E0NXM5</accession>
<dbReference type="EnsemblPlants" id="ORUFI03G25080.1">
    <property type="protein sequence ID" value="ORUFI03G25080.1"/>
    <property type="gene ID" value="ORUFI03G25080"/>
</dbReference>
<proteinExistence type="predicted"/>
<dbReference type="Proteomes" id="UP000008022">
    <property type="component" value="Unassembled WGS sequence"/>
</dbReference>
<name>A0A0E0NXM5_ORYRU</name>
<protein>
    <submittedName>
        <fullName evidence="1">Uncharacterized protein</fullName>
    </submittedName>
</protein>
<sequence length="164" mass="17300">MAVWAEITLKPWGQHGELGTGKTHVEVDVKNEVKLARADGGGEELELEDGTLGRRSRVGQAGVVDRSSSSRTACGCCCLLVPGGRRRAGGDTAEVKAGGGAPAWDYGRVRGNPDYLADKPPLSPDPGSNHPLYHVAPLSSLQDPRVPLPFISGHALSLPYFGSY</sequence>
<evidence type="ECO:0000313" key="1">
    <source>
        <dbReference type="EnsemblPlants" id="ORUFI03G25080.1"/>
    </source>
</evidence>
<evidence type="ECO:0000313" key="2">
    <source>
        <dbReference type="Proteomes" id="UP000008022"/>
    </source>
</evidence>
<keyword evidence="2" id="KW-1185">Reference proteome</keyword>
<dbReference type="AlphaFoldDB" id="A0A0E0NXM5"/>
<dbReference type="Gramene" id="ORUFI03G25080.1">
    <property type="protein sequence ID" value="ORUFI03G25080.1"/>
    <property type="gene ID" value="ORUFI03G25080"/>
</dbReference>
<reference evidence="1" key="2">
    <citation type="submission" date="2015-06" db="UniProtKB">
        <authorList>
            <consortium name="EnsemblPlants"/>
        </authorList>
    </citation>
    <scope>IDENTIFICATION</scope>
</reference>
<reference evidence="2" key="1">
    <citation type="submission" date="2013-06" db="EMBL/GenBank/DDBJ databases">
        <authorList>
            <person name="Zhao Q."/>
        </authorList>
    </citation>
    <scope>NUCLEOTIDE SEQUENCE</scope>
    <source>
        <strain evidence="2">cv. W1943</strain>
    </source>
</reference>